<reference evidence="3" key="1">
    <citation type="submission" date="2018-06" db="EMBL/GenBank/DDBJ databases">
        <authorList>
            <person name="Zhirakovskaya E."/>
        </authorList>
    </citation>
    <scope>NUCLEOTIDE SEQUENCE</scope>
</reference>
<dbReference type="EMBL" id="UOFD01000018">
    <property type="protein sequence ID" value="VAW50796.1"/>
    <property type="molecule type" value="Genomic_DNA"/>
</dbReference>
<feature type="domain" description="HTH cro/C1-type" evidence="2">
    <location>
        <begin position="11"/>
        <end position="65"/>
    </location>
</feature>
<dbReference type="Gene3D" id="1.10.260.40">
    <property type="entry name" value="lambda repressor-like DNA-binding domains"/>
    <property type="match status" value="1"/>
</dbReference>
<gene>
    <name evidence="3" type="ORF">MNBD_GAMMA06-414</name>
</gene>
<keyword evidence="1" id="KW-0238">DNA-binding</keyword>
<dbReference type="InterPro" id="IPR001387">
    <property type="entry name" value="Cro/C1-type_HTH"/>
</dbReference>
<sequence>MHCQHPGKILLQQYMLPQKISQNYLARAIKVPPRRINEIVHEKRAITADTAVRLAFYFGGSATYWLHLQSEYEIEKIKDRIKIQLNTIQPVSQKPVAAMQNSTMQAKIKPKNNVKKRIMR</sequence>
<accession>A0A3B0X2F8</accession>
<dbReference type="NCBIfam" id="TIGR02607">
    <property type="entry name" value="antidote_HigA"/>
    <property type="match status" value="1"/>
</dbReference>
<dbReference type="Pfam" id="PF01381">
    <property type="entry name" value="HTH_3"/>
    <property type="match status" value="1"/>
</dbReference>
<dbReference type="InterPro" id="IPR010982">
    <property type="entry name" value="Lambda_DNA-bd_dom_sf"/>
</dbReference>
<dbReference type="InterPro" id="IPR013430">
    <property type="entry name" value="Toxin_antidote_HigA"/>
</dbReference>
<dbReference type="AlphaFoldDB" id="A0A3B0X2F8"/>
<dbReference type="SUPFAM" id="SSF47413">
    <property type="entry name" value="lambda repressor-like DNA-binding domains"/>
    <property type="match status" value="1"/>
</dbReference>
<proteinExistence type="predicted"/>
<name>A0A3B0X2F8_9ZZZZ</name>
<dbReference type="PANTHER" id="PTHR36924:SF1">
    <property type="entry name" value="ANTITOXIN HIGA-1"/>
    <property type="match status" value="1"/>
</dbReference>
<protein>
    <submittedName>
        <fullName evidence="3">Antitoxin HigA</fullName>
    </submittedName>
</protein>
<dbReference type="PROSITE" id="PS50943">
    <property type="entry name" value="HTH_CROC1"/>
    <property type="match status" value="1"/>
</dbReference>
<dbReference type="GO" id="GO:0003677">
    <property type="term" value="F:DNA binding"/>
    <property type="evidence" value="ECO:0007669"/>
    <property type="project" value="UniProtKB-KW"/>
</dbReference>
<dbReference type="CDD" id="cd00093">
    <property type="entry name" value="HTH_XRE"/>
    <property type="match status" value="1"/>
</dbReference>
<evidence type="ECO:0000313" key="3">
    <source>
        <dbReference type="EMBL" id="VAW50796.1"/>
    </source>
</evidence>
<dbReference type="SMART" id="SM00530">
    <property type="entry name" value="HTH_XRE"/>
    <property type="match status" value="1"/>
</dbReference>
<organism evidence="3">
    <name type="scientific">hydrothermal vent metagenome</name>
    <dbReference type="NCBI Taxonomy" id="652676"/>
    <lineage>
        <taxon>unclassified sequences</taxon>
        <taxon>metagenomes</taxon>
        <taxon>ecological metagenomes</taxon>
    </lineage>
</organism>
<dbReference type="PANTHER" id="PTHR36924">
    <property type="entry name" value="ANTITOXIN HIGA-1"/>
    <property type="match status" value="1"/>
</dbReference>
<evidence type="ECO:0000256" key="1">
    <source>
        <dbReference type="ARBA" id="ARBA00023125"/>
    </source>
</evidence>
<evidence type="ECO:0000259" key="2">
    <source>
        <dbReference type="PROSITE" id="PS50943"/>
    </source>
</evidence>